<keyword evidence="2 4" id="KW-0521">NADP</keyword>
<dbReference type="PIRSF" id="PIRSF000193">
    <property type="entry name" value="Pyrrol-5-carb_rd"/>
    <property type="match status" value="1"/>
</dbReference>
<keyword evidence="2" id="KW-0963">Cytoplasm</keyword>
<keyword evidence="2 4" id="KW-0560">Oxidoreductase</keyword>
<dbReference type="GO" id="GO:0004735">
    <property type="term" value="F:pyrroline-5-carboxylate reductase activity"/>
    <property type="evidence" value="ECO:0007669"/>
    <property type="project" value="UniProtKB-EC"/>
</dbReference>
<dbReference type="InterPro" id="IPR029036">
    <property type="entry name" value="P5CR_dimer"/>
</dbReference>
<sequence>MACYTKKTIAFLGAGSMAEAMISGLVKAGIVPANQIIVTNRSNQDRLNELEGIYGIRGVKRDDLLFEEVDVFILAMKPKDVERALQSIYDDVKPDQLILSVLAGISTSYMEQNLRAGQQVIRVMPNTSSMIGESATALSPGKQTTRNNVKLATDILRCIGEVYLINEEKMDIFTGLAGSGPAYFYYLMEHMEKEGQKAGLDTETTRQIIAQTIVGAAKMIQEQDETPTELRENVTSPNGTTAAGLDALDNFGGGEAISQAVKHASKRSQEISSQLQKTLLKPEEKKLKAI</sequence>
<dbReference type="SUPFAM" id="SSF48179">
    <property type="entry name" value="6-phosphogluconate dehydrogenase C-terminal domain-like"/>
    <property type="match status" value="1"/>
</dbReference>
<accession>A0ABV6GGJ3</accession>
<dbReference type="EC" id="1.5.1.2" evidence="2 3"/>
<evidence type="ECO:0000256" key="3">
    <source>
        <dbReference type="NCBIfam" id="TIGR00112"/>
    </source>
</evidence>
<comment type="catalytic activity">
    <reaction evidence="2">
        <text>L-proline + NAD(+) = (S)-1-pyrroline-5-carboxylate + NADH + 2 H(+)</text>
        <dbReference type="Rhea" id="RHEA:14105"/>
        <dbReference type="ChEBI" id="CHEBI:15378"/>
        <dbReference type="ChEBI" id="CHEBI:17388"/>
        <dbReference type="ChEBI" id="CHEBI:57540"/>
        <dbReference type="ChEBI" id="CHEBI:57945"/>
        <dbReference type="ChEBI" id="CHEBI:60039"/>
        <dbReference type="EC" id="1.5.1.2"/>
    </reaction>
</comment>
<organism evidence="7 8">
    <name type="scientific">Metabacillus herbersteinensis</name>
    <dbReference type="NCBI Taxonomy" id="283816"/>
    <lineage>
        <taxon>Bacteria</taxon>
        <taxon>Bacillati</taxon>
        <taxon>Bacillota</taxon>
        <taxon>Bacilli</taxon>
        <taxon>Bacillales</taxon>
        <taxon>Bacillaceae</taxon>
        <taxon>Metabacillus</taxon>
    </lineage>
</organism>
<evidence type="ECO:0000256" key="1">
    <source>
        <dbReference type="ARBA" id="ARBA00005525"/>
    </source>
</evidence>
<feature type="domain" description="Pyrroline-5-carboxylate reductase dimerisation" evidence="6">
    <location>
        <begin position="167"/>
        <end position="270"/>
    </location>
</feature>
<comment type="caution">
    <text evidence="7">The sequence shown here is derived from an EMBL/GenBank/DDBJ whole genome shotgun (WGS) entry which is preliminary data.</text>
</comment>
<evidence type="ECO:0000256" key="2">
    <source>
        <dbReference type="HAMAP-Rule" id="MF_01925"/>
    </source>
</evidence>
<comment type="subcellular location">
    <subcellularLocation>
        <location evidence="2">Cytoplasm</location>
    </subcellularLocation>
</comment>
<dbReference type="Gene3D" id="3.40.50.720">
    <property type="entry name" value="NAD(P)-binding Rossmann-like Domain"/>
    <property type="match status" value="1"/>
</dbReference>
<dbReference type="PROSITE" id="PS00521">
    <property type="entry name" value="P5CR"/>
    <property type="match status" value="1"/>
</dbReference>
<dbReference type="Gene3D" id="1.10.3730.10">
    <property type="entry name" value="ProC C-terminal domain-like"/>
    <property type="match status" value="1"/>
</dbReference>
<dbReference type="Proteomes" id="UP001589854">
    <property type="component" value="Unassembled WGS sequence"/>
</dbReference>
<dbReference type="Pfam" id="PF14748">
    <property type="entry name" value="P5CR_dimer"/>
    <property type="match status" value="1"/>
</dbReference>
<comment type="similarity">
    <text evidence="1 2 4">Belongs to the pyrroline-5-carboxylate reductase family.</text>
</comment>
<dbReference type="EMBL" id="JBHLVO010000011">
    <property type="protein sequence ID" value="MFC0272578.1"/>
    <property type="molecule type" value="Genomic_DNA"/>
</dbReference>
<name>A0ABV6GGJ3_9BACI</name>
<proteinExistence type="inferred from homology"/>
<dbReference type="InterPro" id="IPR036291">
    <property type="entry name" value="NAD(P)-bd_dom_sf"/>
</dbReference>
<comment type="pathway">
    <text evidence="2 4">Amino-acid biosynthesis; L-proline biosynthesis; L-proline from L-glutamate 5-semialdehyde: step 1/1.</text>
</comment>
<evidence type="ECO:0000259" key="5">
    <source>
        <dbReference type="Pfam" id="PF03807"/>
    </source>
</evidence>
<dbReference type="InterPro" id="IPR028939">
    <property type="entry name" value="P5C_Rdtase_cat_N"/>
</dbReference>
<evidence type="ECO:0000313" key="7">
    <source>
        <dbReference type="EMBL" id="MFC0272578.1"/>
    </source>
</evidence>
<dbReference type="PANTHER" id="PTHR11645">
    <property type="entry name" value="PYRROLINE-5-CARBOXYLATE REDUCTASE"/>
    <property type="match status" value="1"/>
</dbReference>
<keyword evidence="8" id="KW-1185">Reference proteome</keyword>
<evidence type="ECO:0000313" key="8">
    <source>
        <dbReference type="Proteomes" id="UP001589854"/>
    </source>
</evidence>
<dbReference type="InterPro" id="IPR008927">
    <property type="entry name" value="6-PGluconate_DH-like_C_sf"/>
</dbReference>
<dbReference type="HAMAP" id="MF_01925">
    <property type="entry name" value="P5C_reductase"/>
    <property type="match status" value="1"/>
</dbReference>
<dbReference type="PANTHER" id="PTHR11645:SF49">
    <property type="entry name" value="PYRROLINE-5-CARBOXYLATE REDUCTASE 1"/>
    <property type="match status" value="1"/>
</dbReference>
<dbReference type="RefSeq" id="WP_378935189.1">
    <property type="nucleotide sequence ID" value="NZ_JBHLVO010000011.1"/>
</dbReference>
<dbReference type="SUPFAM" id="SSF51735">
    <property type="entry name" value="NAD(P)-binding Rossmann-fold domains"/>
    <property type="match status" value="1"/>
</dbReference>
<evidence type="ECO:0000256" key="4">
    <source>
        <dbReference type="RuleBase" id="RU003903"/>
    </source>
</evidence>
<keyword evidence="2 4" id="KW-0028">Amino-acid biosynthesis</keyword>
<reference evidence="7 8" key="1">
    <citation type="submission" date="2024-09" db="EMBL/GenBank/DDBJ databases">
        <authorList>
            <person name="Sun Q."/>
            <person name="Mori K."/>
        </authorList>
    </citation>
    <scope>NUCLEOTIDE SEQUENCE [LARGE SCALE GENOMIC DNA]</scope>
    <source>
        <strain evidence="7 8">CCM 7228</strain>
    </source>
</reference>
<feature type="domain" description="Pyrroline-5-carboxylate reductase catalytic N-terminal" evidence="5">
    <location>
        <begin position="8"/>
        <end position="104"/>
    </location>
</feature>
<dbReference type="Pfam" id="PF03807">
    <property type="entry name" value="F420_oxidored"/>
    <property type="match status" value="1"/>
</dbReference>
<comment type="catalytic activity">
    <reaction evidence="2 4">
        <text>L-proline + NADP(+) = (S)-1-pyrroline-5-carboxylate + NADPH + 2 H(+)</text>
        <dbReference type="Rhea" id="RHEA:14109"/>
        <dbReference type="ChEBI" id="CHEBI:15378"/>
        <dbReference type="ChEBI" id="CHEBI:17388"/>
        <dbReference type="ChEBI" id="CHEBI:57783"/>
        <dbReference type="ChEBI" id="CHEBI:58349"/>
        <dbReference type="ChEBI" id="CHEBI:60039"/>
        <dbReference type="EC" id="1.5.1.2"/>
    </reaction>
</comment>
<keyword evidence="2 4" id="KW-0641">Proline biosynthesis</keyword>
<dbReference type="InterPro" id="IPR000304">
    <property type="entry name" value="Pyrroline-COOH_reductase"/>
</dbReference>
<protein>
    <recommendedName>
        <fullName evidence="2 3">Pyrroline-5-carboxylate reductase</fullName>
        <shortName evidence="2">P5C reductase</shortName>
        <shortName evidence="2">P5CR</shortName>
        <ecNumber evidence="2 3">1.5.1.2</ecNumber>
    </recommendedName>
    <alternativeName>
        <fullName evidence="2">PCA reductase</fullName>
    </alternativeName>
</protein>
<dbReference type="InterPro" id="IPR053790">
    <property type="entry name" value="P5CR-like_CS"/>
</dbReference>
<comment type="function">
    <text evidence="2">Catalyzes the reduction of 1-pyrroline-5-carboxylate (PCA) to L-proline.</text>
</comment>
<evidence type="ECO:0000259" key="6">
    <source>
        <dbReference type="Pfam" id="PF14748"/>
    </source>
</evidence>
<dbReference type="NCBIfam" id="TIGR00112">
    <property type="entry name" value="proC"/>
    <property type="match status" value="1"/>
</dbReference>
<gene>
    <name evidence="2 7" type="primary">proC</name>
    <name evidence="7" type="ORF">ACFFIX_14165</name>
</gene>